<dbReference type="InterPro" id="IPR040398">
    <property type="entry name" value="Not1"/>
</dbReference>
<evidence type="ECO:0000259" key="14">
    <source>
        <dbReference type="Pfam" id="PF25097"/>
    </source>
</evidence>
<evidence type="ECO:0000256" key="6">
    <source>
        <dbReference type="ARBA" id="ARBA00059181"/>
    </source>
</evidence>
<dbReference type="GO" id="GO:0030015">
    <property type="term" value="C:CCR4-NOT core complex"/>
    <property type="evidence" value="ECO:0007669"/>
    <property type="project" value="InterPro"/>
</dbReference>
<feature type="domain" description="CCR4-NOT transcription complex subunit 1 CAF1-binding" evidence="11">
    <location>
        <begin position="1036"/>
        <end position="1254"/>
    </location>
</feature>
<keyword evidence="5" id="KW-0539">Nucleus</keyword>
<dbReference type="InterPro" id="IPR032194">
    <property type="entry name" value="CNOT1_HEAT"/>
</dbReference>
<evidence type="ECO:0000256" key="5">
    <source>
        <dbReference type="ARBA" id="ARBA00023242"/>
    </source>
</evidence>
<feature type="domain" description="CCR4-NOT transcription complex subunit 1 HEAT repeat" evidence="13">
    <location>
        <begin position="647"/>
        <end position="790"/>
    </location>
</feature>
<dbReference type="Pfam" id="PF12842">
    <property type="entry name" value="DUF3819"/>
    <property type="match status" value="1"/>
</dbReference>
<dbReference type="Pfam" id="PF04054">
    <property type="entry name" value="Not1"/>
    <property type="match status" value="1"/>
</dbReference>
<keyword evidence="16" id="KW-1185">Reference proteome</keyword>
<dbReference type="PANTHER" id="PTHR13162">
    <property type="entry name" value="CCR4-NOT TRANSCRIPTION COMPLEX"/>
    <property type="match status" value="1"/>
</dbReference>
<dbReference type="InterPro" id="IPR038535">
    <property type="entry name" value="CNOT1_TTP_bind_sf"/>
</dbReference>
<evidence type="ECO:0000256" key="3">
    <source>
        <dbReference type="ARBA" id="ARBA00023015"/>
    </source>
</evidence>
<evidence type="ECO:0000256" key="1">
    <source>
        <dbReference type="ARBA" id="ARBA00004123"/>
    </source>
</evidence>
<evidence type="ECO:0000313" key="15">
    <source>
        <dbReference type="EMBL" id="CAI6340370.1"/>
    </source>
</evidence>
<evidence type="ECO:0000256" key="8">
    <source>
        <dbReference type="SAM" id="MobiDB-lite"/>
    </source>
</evidence>
<dbReference type="GO" id="GO:0005634">
    <property type="term" value="C:nucleus"/>
    <property type="evidence" value="ECO:0007669"/>
    <property type="project" value="UniProtKB-SubCell"/>
</dbReference>
<proteinExistence type="predicted"/>
<feature type="compositionally biased region" description="Low complexity" evidence="8">
    <location>
        <begin position="87"/>
        <end position="106"/>
    </location>
</feature>
<evidence type="ECO:0000259" key="13">
    <source>
        <dbReference type="Pfam" id="PF16418"/>
    </source>
</evidence>
<feature type="compositionally biased region" description="Low complexity" evidence="8">
    <location>
        <begin position="125"/>
        <end position="140"/>
    </location>
</feature>
<dbReference type="Gene3D" id="1.25.40.790">
    <property type="match status" value="1"/>
</dbReference>
<feature type="compositionally biased region" description="Low complexity" evidence="8">
    <location>
        <begin position="48"/>
        <end position="58"/>
    </location>
</feature>
<comment type="caution">
    <text evidence="15">The sequence shown here is derived from an EMBL/GenBank/DDBJ whole genome shotgun (WGS) entry which is preliminary data.</text>
</comment>
<evidence type="ECO:0000259" key="12">
    <source>
        <dbReference type="Pfam" id="PF16417"/>
    </source>
</evidence>
<keyword evidence="4" id="KW-0804">Transcription</keyword>
<reference evidence="15" key="1">
    <citation type="submission" date="2023-01" db="EMBL/GenBank/DDBJ databases">
        <authorList>
            <person name="Van Ghelder C."/>
            <person name="Rancurel C."/>
        </authorList>
    </citation>
    <scope>NUCLEOTIDE SEQUENCE</scope>
    <source>
        <strain evidence="15">CNCM I-4278</strain>
    </source>
</reference>
<evidence type="ECO:0000259" key="9">
    <source>
        <dbReference type="Pfam" id="PF04054"/>
    </source>
</evidence>
<dbReference type="Proteomes" id="UP001152607">
    <property type="component" value="Unassembled WGS sequence"/>
</dbReference>
<dbReference type="InterPro" id="IPR055454">
    <property type="entry name" value="CNOT1-like_NOT1_connector"/>
</dbReference>
<dbReference type="PANTHER" id="PTHR13162:SF8">
    <property type="entry name" value="CCR4-NOT TRANSCRIPTION COMPLEX SUBUNIT 1"/>
    <property type="match status" value="1"/>
</dbReference>
<dbReference type="Pfam" id="PF16417">
    <property type="entry name" value="CNOT1_TTP_bind"/>
    <property type="match status" value="1"/>
</dbReference>
<feature type="compositionally biased region" description="Gly residues" evidence="8">
    <location>
        <begin position="141"/>
        <end position="151"/>
    </location>
</feature>
<feature type="compositionally biased region" description="Low complexity" evidence="8">
    <location>
        <begin position="66"/>
        <end position="80"/>
    </location>
</feature>
<dbReference type="EMBL" id="CAOQHR010000010">
    <property type="protein sequence ID" value="CAI6340370.1"/>
    <property type="molecule type" value="Genomic_DNA"/>
</dbReference>
<feature type="compositionally biased region" description="Polar residues" evidence="8">
    <location>
        <begin position="1554"/>
        <end position="1569"/>
    </location>
</feature>
<dbReference type="InterPro" id="IPR032191">
    <property type="entry name" value="CNOT1_CAF1_bind"/>
</dbReference>
<dbReference type="CDD" id="cd20710">
    <property type="entry name" value="NOT1_connector"/>
    <property type="match status" value="1"/>
</dbReference>
<feature type="compositionally biased region" description="Low complexity" evidence="8">
    <location>
        <begin position="1539"/>
        <end position="1553"/>
    </location>
</feature>
<dbReference type="GO" id="GO:0000289">
    <property type="term" value="P:nuclear-transcribed mRNA poly(A) tail shortening"/>
    <property type="evidence" value="ECO:0007669"/>
    <property type="project" value="UniProtKB-ARBA"/>
</dbReference>
<dbReference type="Gene3D" id="1.25.40.800">
    <property type="match status" value="1"/>
</dbReference>
<dbReference type="Pfam" id="PF16418">
    <property type="entry name" value="CNOT1_HEAT"/>
    <property type="match status" value="1"/>
</dbReference>
<feature type="domain" description="CCR4-NOT transcription complex subunit 1" evidence="10">
    <location>
        <begin position="1320"/>
        <end position="1462"/>
    </location>
</feature>
<dbReference type="OrthoDB" id="1933107at2759"/>
<accession>A0A9W4XTS3</accession>
<feature type="compositionally biased region" description="Polar residues" evidence="8">
    <location>
        <begin position="107"/>
        <end position="119"/>
    </location>
</feature>
<dbReference type="Gene3D" id="1.25.40.180">
    <property type="match status" value="1"/>
</dbReference>
<feature type="compositionally biased region" description="Polar residues" evidence="8">
    <location>
        <begin position="174"/>
        <end position="183"/>
    </location>
</feature>
<dbReference type="Pfam" id="PF16415">
    <property type="entry name" value="CNOT1_CAF1_bind"/>
    <property type="match status" value="1"/>
</dbReference>
<feature type="compositionally biased region" description="Low complexity" evidence="8">
    <location>
        <begin position="16"/>
        <end position="31"/>
    </location>
</feature>
<keyword evidence="2" id="KW-0678">Repressor</keyword>
<keyword evidence="3" id="KW-0805">Transcription regulation</keyword>
<evidence type="ECO:0000256" key="2">
    <source>
        <dbReference type="ARBA" id="ARBA00022491"/>
    </source>
</evidence>
<feature type="region of interest" description="Disordered" evidence="8">
    <location>
        <begin position="1"/>
        <end position="184"/>
    </location>
</feature>
<feature type="domain" description="CCR4-NOT transcription complex subunit 1-like NOT1 connector" evidence="14">
    <location>
        <begin position="1614"/>
        <end position="1762"/>
    </location>
</feature>
<dbReference type="GO" id="GO:0000932">
    <property type="term" value="C:P-body"/>
    <property type="evidence" value="ECO:0007669"/>
    <property type="project" value="TreeGrafter"/>
</dbReference>
<sequence>MSQHSPWGLPRRHPQNTSNTSSTRLTPLSTTFAVDQDRNTPSPSGTRPAFSPATSSFPSLPPPSTAPSAAATTSTSAATARHGLIGSSRKSSAASSTSSLFSPAPSGQQPPTQLLSSRARNIAPSSASQQASSAATAALQGSGGTSSGGGASRLVRASPSLSISSTVGSPISSNPQSASAPKQQKQDLSRIVVAQVFLLLSQLSPVKDDKDRAKWNAQAEQIRKLIDSNGMEVFAKSFRRLLQNNAAHIFSSGERSGSYALLVEEMQKLRTDPDQAQKIAESIDSSEGDLFRDFDLAALVSHFQLDPFAKAMLAATCRLGSNADLRAKADAVLSATIDELLPAIAQPEHSNSENITSNYLAALTERVFRNPPQDMTEERKANWAYAIRMRYQTLRTSVPAELESVLQLIDLTNGSQNPLMRLVQQAGPRGTETVEASKEMLASVGTRDISYQHVATTLLFLVISSGYNAKNFVAALREHGAGQHLDWQDVVHAFDREGLQVTKPQFLALFHALLPIAQSDDKFDIQLLWGGSWSSGLTQLSFLTRFLSCTPTELDVSQIPRLRASFSMKTFENAPEDVKTIAAQAVKHPYVSLDATRALFGMIFQSSESYHTAQLYGIPDTVINPFTSEFLTAAAAVPKPWGALQEQALKQLFSPYYYKKLHNYNFVLYGLWQQDTQWLVDRFVDFYNADPMSLTLTLEHAQNFGWLDALIRSNTDISLDLAAQAHARGLFEIEPWLQRTFEQAGPLFRRILTNFLGARASDEMQRAREEHNLISMPLAVKTVYPLLWFLAECDLPEQELLPLQRNCIQAYPRLVNYGEGVDDIIDANGQNGNALPEEADKEMQEHFKKMYSDKSDVREIITTLRGYKESRDPFQQDLFACMIHGLFDEYNCFGEYPVEALATTAVLFGSIINYNLLSRIALQVGLAMVLESVQEFRPEESMYKFGLQALLNFKDRLDEWPNYCDQLLMIPGLQQSEIYPIAQRVVHAQVGEVNGEGQNGVGLTNGNAANEQLQIESVVPKFNCLHLEPPLRPDFYEDPDEEIQDKVLFVLNNLSSNNLQNKMHDLTKAVEDRHHQWFANYLVEERAKMQPNFQKVYLDMLDLFNDKLLWSEVLRETYVVVFRILNSDGALGSVERGYLKNLGAWLGSLTIARNHPIKFRNISFKDLLIEGYDTDRIVMVITFTCKVLAEAVKSTIFRPPNPWLMEILSVLKELYDFADLKLNQKFEIEVLCKALDLDHKTLEASTCIRARPAADDDYLGHMPPDPSLEPFGEVGGIMSLNRARGPSERFSSATITAALPDFTSQLQYPPSGNNAVPVATLQKIFLSAVQQAIQEIIAPVVERSVTIAAISTSQLISKDFAMEPDEEKLRKAAHTVVQALSGALALVTCKEPLRMSIQNNIRSMSREMTLPDGALPEGHVLMFVNDNLDLVCSTVEKAAEVSSLQEIDTQIEDAVRARRVFRQTRPNEPFKDAAISPWAFYIPEPYKQVAGGLNSHQLAIYDDFGRQSRTAPIANVPSQDSGRQLPDVLQDQFAAVPSMPTPAAAPAEPRQAPQQSRLQNPQVPHAATQQQLNGYLEHQGPERGQRNAEDLLGDLMRMVKEAPEERISEVQPSNPIHHLFEQLITGIEFAGPNKEQWAFRVAGQVTNLLFADDAGRLEVETLAHLMSNLCQLSSQTSRQVLMWLATLHDDDRIFNTPVMVALMEVGLMDMQRVNSTIAKAIQDRRLPAVQMLDSLLDETLLGEHPSAFRADFALSIDALTQWLVEDPDLEIGKSMINKLQVQPIEDALTPPSSSHKDQFEYIFDEWVHLQNPDTPKKAIAAFMYQLDKDNVMRTQADSIHFMRTCIDSAIASYEREQALPYGTNSPDMATIKIDALGRLIVDLVVYRGEKNGAVQETKATYFDQILTVVILVLMNHANTRKDLFCQKGFSRLFSTVLFHLNDVVKDDTFASLKADMFLAIARAFLALQPHNFPLFAFSWLHMIAHRIFIPAMLESGKDERWDVYAKLMETLLRYTGQLIKPTGEAMAAQQFYRGVLRVLLVIHHDYPEFLAENHFRFCNSIPMHCTQLRNLVVSAYPSNILEMPDPFTAGLKVERIEDSHQGPIIRADIDEILRQAGIKETLDGLLKASEPKEAEMTKLSNSVYYAEPRPAGFELITTTADPTLIHAIVLHIGATALASESSKGHAFDGSSPAAKLMERLVRQLRPEAKFHFISAIANQLRWPNSHTQYFSYALLHLFGPPNNDSFVLDVQQTITRVLLERLLVHRPHPWGLIITLLEILKNRTYAFWDLPFVKAAPEVERLFNALFTHAQQSPRSLA</sequence>
<feature type="region of interest" description="Disordered" evidence="8">
    <location>
        <begin position="1539"/>
        <end position="1569"/>
    </location>
</feature>
<feature type="compositionally biased region" description="Low complexity" evidence="8">
    <location>
        <begin position="158"/>
        <end position="173"/>
    </location>
</feature>
<dbReference type="InterPro" id="IPR024557">
    <property type="entry name" value="CNOT1_dom_4"/>
</dbReference>
<gene>
    <name evidence="15" type="ORF">PDIGIT_LOCUS13546</name>
</gene>
<protein>
    <recommendedName>
        <fullName evidence="7">General negative regulator of transcription subunit 1</fullName>
    </recommendedName>
</protein>
<feature type="domain" description="CCR4-NOT transcription complex subunit 1 TTP binding" evidence="12">
    <location>
        <begin position="823"/>
        <end position="976"/>
    </location>
</feature>
<dbReference type="InterPro" id="IPR032193">
    <property type="entry name" value="CNOT1_TTP_bind"/>
</dbReference>
<dbReference type="GO" id="GO:0060090">
    <property type="term" value="F:molecular adaptor activity"/>
    <property type="evidence" value="ECO:0007669"/>
    <property type="project" value="TreeGrafter"/>
</dbReference>
<dbReference type="GO" id="GO:0017148">
    <property type="term" value="P:negative regulation of translation"/>
    <property type="evidence" value="ECO:0007669"/>
    <property type="project" value="InterPro"/>
</dbReference>
<comment type="subcellular location">
    <subcellularLocation>
        <location evidence="1">Nucleus</location>
    </subcellularLocation>
</comment>
<evidence type="ECO:0000256" key="4">
    <source>
        <dbReference type="ARBA" id="ARBA00023163"/>
    </source>
</evidence>
<evidence type="ECO:0000259" key="11">
    <source>
        <dbReference type="Pfam" id="PF16415"/>
    </source>
</evidence>
<name>A0A9W4XTS3_9PLEO</name>
<comment type="function">
    <text evidence="6">Acts as a component of the CCR4-NOT core complex, which in the nucleus seems to be a general transcription factor, and in the cytoplasm the major mRNA deadenylase involved in mRNA turnover. The NOT protein subcomplex negatively regulates the basal and activated transcription of many genes. Preferentially affects TC-type TATA element-dependent transcription. Could directly or indirectly inhibit component(s) of the general transcription machinery.</text>
</comment>
<evidence type="ECO:0000259" key="10">
    <source>
        <dbReference type="Pfam" id="PF12842"/>
    </source>
</evidence>
<feature type="domain" description="CCR4-Not complex component Not1 C-terminal" evidence="9">
    <location>
        <begin position="1938"/>
        <end position="2306"/>
    </location>
</feature>
<dbReference type="Pfam" id="PF25097">
    <property type="entry name" value="ARM_Cnot1"/>
    <property type="match status" value="1"/>
</dbReference>
<dbReference type="FunFam" id="1.25.40.180:FF:000012">
    <property type="entry name" value="Ccr4-Not transcription complex subunit"/>
    <property type="match status" value="1"/>
</dbReference>
<evidence type="ECO:0000313" key="16">
    <source>
        <dbReference type="Proteomes" id="UP001152607"/>
    </source>
</evidence>
<dbReference type="Gene3D" id="1.25.40.840">
    <property type="entry name" value="CCR4-NOT transcription complex subunit 1 TTP binding domain"/>
    <property type="match status" value="1"/>
</dbReference>
<organism evidence="15 16">
    <name type="scientific">Periconia digitata</name>
    <dbReference type="NCBI Taxonomy" id="1303443"/>
    <lineage>
        <taxon>Eukaryota</taxon>
        <taxon>Fungi</taxon>
        <taxon>Dikarya</taxon>
        <taxon>Ascomycota</taxon>
        <taxon>Pezizomycotina</taxon>
        <taxon>Dothideomycetes</taxon>
        <taxon>Pleosporomycetidae</taxon>
        <taxon>Pleosporales</taxon>
        <taxon>Massarineae</taxon>
        <taxon>Periconiaceae</taxon>
        <taxon>Periconia</taxon>
    </lineage>
</organism>
<evidence type="ECO:0000256" key="7">
    <source>
        <dbReference type="ARBA" id="ARBA00074459"/>
    </source>
</evidence>
<dbReference type="InterPro" id="IPR007196">
    <property type="entry name" value="CCR4-Not_Not1_C"/>
</dbReference>